<accession>A0A418VPK0</accession>
<sequence>MADTTSSSSDFLGNGWAFPFGVTGGRFAMAADEALIRQSILQILQTAKGERVMEPEFGCDLARMVFQANNDTAINLAAYAVRAALEAWEPRIRVIDVTASPDRGLRERLLIAIDYEILSFNRRQNLVYPFYLG</sequence>
<evidence type="ECO:0000313" key="2">
    <source>
        <dbReference type="EMBL" id="RJF78186.1"/>
    </source>
</evidence>
<reference evidence="2 3" key="1">
    <citation type="submission" date="2018-09" db="EMBL/GenBank/DDBJ databases">
        <authorList>
            <person name="Zhu H."/>
        </authorList>
    </citation>
    <scope>NUCLEOTIDE SEQUENCE [LARGE SCALE GENOMIC DNA]</scope>
    <source>
        <strain evidence="2 3">K2W22B-5</strain>
    </source>
</reference>
<dbReference type="Proteomes" id="UP000283458">
    <property type="component" value="Unassembled WGS sequence"/>
</dbReference>
<name>A0A418VPK0_9PROT</name>
<dbReference type="EMBL" id="QYUL01000004">
    <property type="protein sequence ID" value="RJF78186.1"/>
    <property type="molecule type" value="Genomic_DNA"/>
</dbReference>
<evidence type="ECO:0000259" key="1">
    <source>
        <dbReference type="Pfam" id="PF04965"/>
    </source>
</evidence>
<evidence type="ECO:0000313" key="3">
    <source>
        <dbReference type="Proteomes" id="UP000283458"/>
    </source>
</evidence>
<dbReference type="Gene3D" id="3.10.450.40">
    <property type="match status" value="1"/>
</dbReference>
<dbReference type="AlphaFoldDB" id="A0A418VPK0"/>
<dbReference type="RefSeq" id="WP_119833329.1">
    <property type="nucleotide sequence ID" value="NZ_QYUL01000004.1"/>
</dbReference>
<dbReference type="SUPFAM" id="SSF160719">
    <property type="entry name" value="gpW/gp25-like"/>
    <property type="match status" value="1"/>
</dbReference>
<proteinExistence type="predicted"/>
<gene>
    <name evidence="2" type="ORF">D3877_24015</name>
</gene>
<organism evidence="2 3">
    <name type="scientific">Azospirillum cavernae</name>
    <dbReference type="NCBI Taxonomy" id="2320860"/>
    <lineage>
        <taxon>Bacteria</taxon>
        <taxon>Pseudomonadati</taxon>
        <taxon>Pseudomonadota</taxon>
        <taxon>Alphaproteobacteria</taxon>
        <taxon>Rhodospirillales</taxon>
        <taxon>Azospirillaceae</taxon>
        <taxon>Azospirillum</taxon>
    </lineage>
</organism>
<dbReference type="Pfam" id="PF04965">
    <property type="entry name" value="GPW_gp25"/>
    <property type="match status" value="1"/>
</dbReference>
<feature type="domain" description="IraD/Gp25-like" evidence="1">
    <location>
        <begin position="32"/>
        <end position="118"/>
    </location>
</feature>
<comment type="caution">
    <text evidence="2">The sequence shown here is derived from an EMBL/GenBank/DDBJ whole genome shotgun (WGS) entry which is preliminary data.</text>
</comment>
<keyword evidence="3" id="KW-1185">Reference proteome</keyword>
<dbReference type="InterPro" id="IPR007048">
    <property type="entry name" value="IraD/Gp25-like"/>
</dbReference>
<dbReference type="OrthoDB" id="9802846at2"/>
<protein>
    <submittedName>
        <fullName evidence="2">Baseplate assembly protein</fullName>
    </submittedName>
</protein>